<sequence>VKIIEAIETLVHGDSLDKEASADVMRQIMEGQISSAQTASFLTALRIKGETAEEIAGMAITMRDNSLRVSVHGNLVDTAGTGGDGSGSFNISTAAAFVAAAADIKIAKHGNRAASGRCGSADLLEAIGSNIELSPSSVEQCINHVNFGFMFAPLFHPAMKHAAPVRRELGIRTVFN</sequence>
<feature type="non-terminal residue" evidence="5">
    <location>
        <position position="1"/>
    </location>
</feature>
<keyword evidence="2" id="KW-0808">Transferase</keyword>
<proteinExistence type="predicted"/>
<feature type="domain" description="Glycosyl transferase family 3 N-terminal" evidence="4">
    <location>
        <begin position="5"/>
        <end position="65"/>
    </location>
</feature>
<dbReference type="NCBIfam" id="TIGR01245">
    <property type="entry name" value="trpD"/>
    <property type="match status" value="1"/>
</dbReference>
<dbReference type="InterPro" id="IPR017459">
    <property type="entry name" value="Glycosyl_Trfase_fam3_N_dom"/>
</dbReference>
<protein>
    <recommendedName>
        <fullName evidence="6">Glycosyl transferase family 3 domain-containing protein</fullName>
    </recommendedName>
</protein>
<dbReference type="Pfam" id="PF00591">
    <property type="entry name" value="Glycos_transf_3"/>
    <property type="match status" value="1"/>
</dbReference>
<evidence type="ECO:0000313" key="5">
    <source>
        <dbReference type="EMBL" id="SVB06837.1"/>
    </source>
</evidence>
<reference evidence="5" key="1">
    <citation type="submission" date="2018-05" db="EMBL/GenBank/DDBJ databases">
        <authorList>
            <person name="Lanie J.A."/>
            <person name="Ng W.-L."/>
            <person name="Kazmierczak K.M."/>
            <person name="Andrzejewski T.M."/>
            <person name="Davidsen T.M."/>
            <person name="Wayne K.J."/>
            <person name="Tettelin H."/>
            <person name="Glass J.I."/>
            <person name="Rusch D."/>
            <person name="Podicherti R."/>
            <person name="Tsui H.-C.T."/>
            <person name="Winkler M.E."/>
        </authorList>
    </citation>
    <scope>NUCLEOTIDE SEQUENCE</scope>
</reference>
<feature type="non-terminal residue" evidence="5">
    <location>
        <position position="176"/>
    </location>
</feature>
<dbReference type="SUPFAM" id="SSF52418">
    <property type="entry name" value="Nucleoside phosphorylase/phosphoribosyltransferase catalytic domain"/>
    <property type="match status" value="1"/>
</dbReference>
<dbReference type="InterPro" id="IPR000312">
    <property type="entry name" value="Glycosyl_Trfase_fam3"/>
</dbReference>
<dbReference type="EMBL" id="UINC01027497">
    <property type="protein sequence ID" value="SVB06837.1"/>
    <property type="molecule type" value="Genomic_DNA"/>
</dbReference>
<feature type="domain" description="Glycosyl transferase family 3" evidence="3">
    <location>
        <begin position="73"/>
        <end position="176"/>
    </location>
</feature>
<dbReference type="PANTHER" id="PTHR43285:SF2">
    <property type="entry name" value="ANTHRANILATE PHOSPHORIBOSYLTRANSFERASE"/>
    <property type="match status" value="1"/>
</dbReference>
<dbReference type="InterPro" id="IPR035902">
    <property type="entry name" value="Nuc_phospho_transferase"/>
</dbReference>
<evidence type="ECO:0000256" key="1">
    <source>
        <dbReference type="ARBA" id="ARBA00022676"/>
    </source>
</evidence>
<organism evidence="5">
    <name type="scientific">marine metagenome</name>
    <dbReference type="NCBI Taxonomy" id="408172"/>
    <lineage>
        <taxon>unclassified sequences</taxon>
        <taxon>metagenomes</taxon>
        <taxon>ecological metagenomes</taxon>
    </lineage>
</organism>
<evidence type="ECO:0000256" key="2">
    <source>
        <dbReference type="ARBA" id="ARBA00022679"/>
    </source>
</evidence>
<dbReference type="GO" id="GO:0004048">
    <property type="term" value="F:anthranilate phosphoribosyltransferase activity"/>
    <property type="evidence" value="ECO:0007669"/>
    <property type="project" value="InterPro"/>
</dbReference>
<dbReference type="InterPro" id="IPR036320">
    <property type="entry name" value="Glycosyl_Trfase_fam3_N_dom_sf"/>
</dbReference>
<name>A0A382B0S9_9ZZZZ</name>
<dbReference type="Gene3D" id="3.40.1030.10">
    <property type="entry name" value="Nucleoside phosphorylase/phosphoribosyltransferase catalytic domain"/>
    <property type="match status" value="1"/>
</dbReference>
<dbReference type="Pfam" id="PF02885">
    <property type="entry name" value="Glycos_trans_3N"/>
    <property type="match status" value="1"/>
</dbReference>
<dbReference type="GO" id="GO:0000162">
    <property type="term" value="P:L-tryptophan biosynthetic process"/>
    <property type="evidence" value="ECO:0007669"/>
    <property type="project" value="InterPro"/>
</dbReference>
<dbReference type="GO" id="GO:0005829">
    <property type="term" value="C:cytosol"/>
    <property type="evidence" value="ECO:0007669"/>
    <property type="project" value="TreeGrafter"/>
</dbReference>
<evidence type="ECO:0000259" key="4">
    <source>
        <dbReference type="Pfam" id="PF02885"/>
    </source>
</evidence>
<accession>A0A382B0S9</accession>
<evidence type="ECO:0000259" key="3">
    <source>
        <dbReference type="Pfam" id="PF00591"/>
    </source>
</evidence>
<keyword evidence="1" id="KW-0328">Glycosyltransferase</keyword>
<dbReference type="SUPFAM" id="SSF47648">
    <property type="entry name" value="Nucleoside phosphorylase/phosphoribosyltransferase N-terminal domain"/>
    <property type="match status" value="1"/>
</dbReference>
<dbReference type="Gene3D" id="1.20.970.10">
    <property type="entry name" value="Transferase, Pyrimidine Nucleoside Phosphorylase, Chain C"/>
    <property type="match status" value="1"/>
</dbReference>
<gene>
    <name evidence="5" type="ORF">METZ01_LOCUS159691</name>
</gene>
<dbReference type="AlphaFoldDB" id="A0A382B0S9"/>
<dbReference type="PANTHER" id="PTHR43285">
    <property type="entry name" value="ANTHRANILATE PHOSPHORIBOSYLTRANSFERASE"/>
    <property type="match status" value="1"/>
</dbReference>
<evidence type="ECO:0008006" key="6">
    <source>
        <dbReference type="Google" id="ProtNLM"/>
    </source>
</evidence>
<dbReference type="InterPro" id="IPR005940">
    <property type="entry name" value="Anthranilate_Pribosyl_Tfrase"/>
</dbReference>